<evidence type="ECO:0000313" key="4">
    <source>
        <dbReference type="Proteomes" id="UP000230821"/>
    </source>
</evidence>
<protein>
    <recommendedName>
        <fullName evidence="2">CRISPR type III-associated protein domain-containing protein</fullName>
    </recommendedName>
</protein>
<dbReference type="InterPro" id="IPR005537">
    <property type="entry name" value="RAMP_III_fam"/>
</dbReference>
<name>A0A2G6K9C5_9BACT</name>
<reference evidence="3 4" key="1">
    <citation type="submission" date="2017-10" db="EMBL/GenBank/DDBJ databases">
        <title>Novel microbial diversity and functional potential in the marine mammal oral microbiome.</title>
        <authorList>
            <person name="Dudek N.K."/>
            <person name="Sun C.L."/>
            <person name="Burstein D."/>
            <person name="Kantor R.S."/>
            <person name="Aliaga Goltsman D.S."/>
            <person name="Bik E.M."/>
            <person name="Thomas B.C."/>
            <person name="Banfield J.F."/>
            <person name="Relman D.A."/>
        </authorList>
    </citation>
    <scope>NUCLEOTIDE SEQUENCE [LARGE SCALE GENOMIC DNA]</scope>
    <source>
        <strain evidence="3">DOLJORAL78_47_16</strain>
    </source>
</reference>
<accession>A0A2G6K9C5</accession>
<feature type="domain" description="CRISPR type III-associated protein" evidence="2">
    <location>
        <begin position="9"/>
        <end position="191"/>
    </location>
</feature>
<comment type="caution">
    <text evidence="3">The sequence shown here is derived from an EMBL/GenBank/DDBJ whole genome shotgun (WGS) entry which is preliminary data.</text>
</comment>
<evidence type="ECO:0000313" key="3">
    <source>
        <dbReference type="EMBL" id="PIE31970.1"/>
    </source>
</evidence>
<dbReference type="Pfam" id="PF03787">
    <property type="entry name" value="RAMPs"/>
    <property type="match status" value="1"/>
</dbReference>
<keyword evidence="1" id="KW-0051">Antiviral defense</keyword>
<proteinExistence type="predicted"/>
<gene>
    <name evidence="3" type="ORF">CSA56_16865</name>
</gene>
<dbReference type="EMBL" id="PDSK01000122">
    <property type="protein sequence ID" value="PIE31970.1"/>
    <property type="molecule type" value="Genomic_DNA"/>
</dbReference>
<organism evidence="3 4">
    <name type="scientific">candidate division KSB3 bacterium</name>
    <dbReference type="NCBI Taxonomy" id="2044937"/>
    <lineage>
        <taxon>Bacteria</taxon>
        <taxon>candidate division KSB3</taxon>
    </lineage>
</organism>
<dbReference type="Proteomes" id="UP000230821">
    <property type="component" value="Unassembled WGS sequence"/>
</dbReference>
<evidence type="ECO:0000256" key="1">
    <source>
        <dbReference type="ARBA" id="ARBA00023118"/>
    </source>
</evidence>
<dbReference type="GO" id="GO:0051607">
    <property type="term" value="P:defense response to virus"/>
    <property type="evidence" value="ECO:0007669"/>
    <property type="project" value="UniProtKB-KW"/>
</dbReference>
<dbReference type="AlphaFoldDB" id="A0A2G6K9C5"/>
<sequence>MNWKAYRLTFRLQSPLHIGSHNVGNLLHTRYYVPARTIWGAFVAQLTRLQGPQSHSQVKDQVNQAARFSYCYPICERDKPEKALYPCFNPDTQRMVFGKEGMSQEMFEGHFLASYASTALDPFQASAEDGSLHEVECLTPAVQQDGMGKHVSLCGYLFLKIEQEELYHNFKRVLDRLQLGGERAYGFGKVSGTLEPVRSKERFFGLYEFDLSDAACPLIRFAEASVPPIVLAHTSITGIPQALGDIEPVVGRKWVDSSRKYGLTKAKICWTPGSVLSETDQVFEIREQGIWHAR</sequence>
<evidence type="ECO:0000259" key="2">
    <source>
        <dbReference type="Pfam" id="PF03787"/>
    </source>
</evidence>